<dbReference type="Pfam" id="PF03473">
    <property type="entry name" value="MOSC"/>
    <property type="match status" value="1"/>
</dbReference>
<comment type="caution">
    <text evidence="2">The sequence shown here is derived from an EMBL/GenBank/DDBJ whole genome shotgun (WGS) entry which is preliminary data.</text>
</comment>
<dbReference type="InterPro" id="IPR011037">
    <property type="entry name" value="Pyrv_Knase-like_insert_dom_sf"/>
</dbReference>
<dbReference type="EMBL" id="JAVREJ010000010">
    <property type="protein sequence ID" value="MDT0350911.1"/>
    <property type="molecule type" value="Genomic_DNA"/>
</dbReference>
<reference evidence="3" key="1">
    <citation type="submission" date="2023-07" db="EMBL/GenBank/DDBJ databases">
        <title>30 novel species of actinomycetes from the DSMZ collection.</title>
        <authorList>
            <person name="Nouioui I."/>
        </authorList>
    </citation>
    <scope>NUCLEOTIDE SEQUENCE [LARGE SCALE GENOMIC DNA]</scope>
    <source>
        <strain evidence="3">DSM 45834</strain>
    </source>
</reference>
<evidence type="ECO:0000313" key="3">
    <source>
        <dbReference type="Proteomes" id="UP001183202"/>
    </source>
</evidence>
<proteinExistence type="predicted"/>
<evidence type="ECO:0000313" key="2">
    <source>
        <dbReference type="EMBL" id="MDT0350911.1"/>
    </source>
</evidence>
<dbReference type="SUPFAM" id="SSF50800">
    <property type="entry name" value="PK beta-barrel domain-like"/>
    <property type="match status" value="1"/>
</dbReference>
<accession>A0ABU2NB05</accession>
<dbReference type="Pfam" id="PF03476">
    <property type="entry name" value="MOSC_N"/>
    <property type="match status" value="1"/>
</dbReference>
<dbReference type="PROSITE" id="PS51340">
    <property type="entry name" value="MOSC"/>
    <property type="match status" value="1"/>
</dbReference>
<dbReference type="RefSeq" id="WP_311556965.1">
    <property type="nucleotide sequence ID" value="NZ_JAVREJ010000010.1"/>
</dbReference>
<organism evidence="2 3">
    <name type="scientific">Pseudonocardia charpentierae</name>
    <dbReference type="NCBI Taxonomy" id="3075545"/>
    <lineage>
        <taxon>Bacteria</taxon>
        <taxon>Bacillati</taxon>
        <taxon>Actinomycetota</taxon>
        <taxon>Actinomycetes</taxon>
        <taxon>Pseudonocardiales</taxon>
        <taxon>Pseudonocardiaceae</taxon>
        <taxon>Pseudonocardia</taxon>
    </lineage>
</organism>
<dbReference type="Proteomes" id="UP001183202">
    <property type="component" value="Unassembled WGS sequence"/>
</dbReference>
<dbReference type="InterPro" id="IPR005303">
    <property type="entry name" value="MOCOS_middle"/>
</dbReference>
<name>A0ABU2NB05_9PSEU</name>
<evidence type="ECO:0000259" key="1">
    <source>
        <dbReference type="PROSITE" id="PS51340"/>
    </source>
</evidence>
<gene>
    <name evidence="2" type="ORF">RM445_15375</name>
</gene>
<sequence length="237" mass="25120">MRVAELWRYPVKSLQGEPVSAAVLTSTGLTGDRCWALFDQETGLGLTARRHPELLHAAARLRDDGGVDITLPDGSTAADDAALSAWLGRPVALRAAGDATGPRRYENPEAAESEDSWRVFEGSAQAFHDSIPVTLLSAATIGTRPVRRFRPNVVLGGGDEDALLGAVVQIGGATVAVTKPVARCVMVTRSQPDGIGIDREVLRWIHRERGGVLSVGGAVVHEGAVRIGDEVRPVPRA</sequence>
<keyword evidence="3" id="KW-1185">Reference proteome</keyword>
<feature type="domain" description="MOSC" evidence="1">
    <location>
        <begin position="76"/>
        <end position="234"/>
    </location>
</feature>
<dbReference type="Gene3D" id="2.40.33.20">
    <property type="entry name" value="PK beta-barrel domain-like"/>
    <property type="match status" value="1"/>
</dbReference>
<dbReference type="InterPro" id="IPR005302">
    <property type="entry name" value="MoCF_Sase_C"/>
</dbReference>
<protein>
    <submittedName>
        <fullName evidence="2">MOSC N-terminal beta barrel domain-containing protein</fullName>
    </submittedName>
</protein>